<keyword evidence="3" id="KW-1185">Reference proteome</keyword>
<feature type="region of interest" description="Disordered" evidence="1">
    <location>
        <begin position="1"/>
        <end position="39"/>
    </location>
</feature>
<organism evidence="2 3">
    <name type="scientific">Ascosphaera apis ARSEF 7405</name>
    <dbReference type="NCBI Taxonomy" id="392613"/>
    <lineage>
        <taxon>Eukaryota</taxon>
        <taxon>Fungi</taxon>
        <taxon>Dikarya</taxon>
        <taxon>Ascomycota</taxon>
        <taxon>Pezizomycotina</taxon>
        <taxon>Eurotiomycetes</taxon>
        <taxon>Eurotiomycetidae</taxon>
        <taxon>Onygenales</taxon>
        <taxon>Ascosphaeraceae</taxon>
        <taxon>Ascosphaera</taxon>
    </lineage>
</organism>
<evidence type="ECO:0000313" key="2">
    <source>
        <dbReference type="EMBL" id="KZZ98234.1"/>
    </source>
</evidence>
<feature type="compositionally biased region" description="Basic residues" evidence="1">
    <location>
        <begin position="20"/>
        <end position="32"/>
    </location>
</feature>
<dbReference type="EMBL" id="AZGZ01000001">
    <property type="protein sequence ID" value="KZZ98234.1"/>
    <property type="molecule type" value="Genomic_DNA"/>
</dbReference>
<dbReference type="VEuPathDB" id="FungiDB:AAP_00495"/>
<feature type="compositionally biased region" description="Basic and acidic residues" evidence="1">
    <location>
        <begin position="1"/>
        <end position="10"/>
    </location>
</feature>
<evidence type="ECO:0000313" key="3">
    <source>
        <dbReference type="Proteomes" id="UP000242877"/>
    </source>
</evidence>
<gene>
    <name evidence="2" type="ORF">AAP_00495</name>
</gene>
<protein>
    <submittedName>
        <fullName evidence="2">Uncharacterized protein</fullName>
    </submittedName>
</protein>
<sequence>MVIADHHAGDESVPATPKKTPNRVTKKTPKSTKKAENWKSDVSAMLASDDELSSSKKELLKKEVDEALEEF</sequence>
<name>A0A168DXX8_9EURO</name>
<dbReference type="OrthoDB" id="5403747at2759"/>
<reference evidence="2 3" key="1">
    <citation type="journal article" date="2016" name="Genome Biol. Evol.">
        <title>Divergent and convergent evolution of fungal pathogenicity.</title>
        <authorList>
            <person name="Shang Y."/>
            <person name="Xiao G."/>
            <person name="Zheng P."/>
            <person name="Cen K."/>
            <person name="Zhan S."/>
            <person name="Wang C."/>
        </authorList>
    </citation>
    <scope>NUCLEOTIDE SEQUENCE [LARGE SCALE GENOMIC DNA]</scope>
    <source>
        <strain evidence="2 3">ARSEF 7405</strain>
    </source>
</reference>
<comment type="caution">
    <text evidence="2">The sequence shown here is derived from an EMBL/GenBank/DDBJ whole genome shotgun (WGS) entry which is preliminary data.</text>
</comment>
<accession>A0A168DXX8</accession>
<dbReference type="Proteomes" id="UP000242877">
    <property type="component" value="Unassembled WGS sequence"/>
</dbReference>
<evidence type="ECO:0000256" key="1">
    <source>
        <dbReference type="SAM" id="MobiDB-lite"/>
    </source>
</evidence>
<dbReference type="AlphaFoldDB" id="A0A168DXX8"/>
<proteinExistence type="predicted"/>